<gene>
    <name evidence="1" type="ORF">AP20H10_08560</name>
</gene>
<evidence type="ECO:0000313" key="2">
    <source>
        <dbReference type="Proteomes" id="UP001438112"/>
    </source>
</evidence>
<dbReference type="Proteomes" id="UP001438112">
    <property type="component" value="Unassembled WGS sequence"/>
</dbReference>
<dbReference type="EMBL" id="BAABVV010000036">
    <property type="protein sequence ID" value="GAA6114493.1"/>
    <property type="molecule type" value="Genomic_DNA"/>
</dbReference>
<keyword evidence="2" id="KW-1185">Reference proteome</keyword>
<reference evidence="1 2" key="1">
    <citation type="submission" date="2024-03" db="EMBL/GenBank/DDBJ databases">
        <title>Inconsistent identification of Apilactobacillus kunkeei-related strains obtained by well-developed overall genome related indices.</title>
        <authorList>
            <person name="Maeno S."/>
            <person name="Endo A."/>
        </authorList>
    </citation>
    <scope>NUCLEOTIDE SEQUENCE [LARGE SCALE GENOMIC DNA]</scope>
    <source>
        <strain evidence="1 2">20H-10</strain>
    </source>
</reference>
<protein>
    <submittedName>
        <fullName evidence="1">Uncharacterized protein</fullName>
    </submittedName>
</protein>
<comment type="caution">
    <text evidence="1">The sequence shown here is derived from an EMBL/GenBank/DDBJ whole genome shotgun (WGS) entry which is preliminary data.</text>
</comment>
<organism evidence="1 2">
    <name type="scientific">Apilactobacillus apinorum</name>
    <dbReference type="NCBI Taxonomy" id="1218495"/>
    <lineage>
        <taxon>Bacteria</taxon>
        <taxon>Bacillati</taxon>
        <taxon>Bacillota</taxon>
        <taxon>Bacilli</taxon>
        <taxon>Lactobacillales</taxon>
        <taxon>Lactobacillaceae</taxon>
        <taxon>Apilactobacillus</taxon>
    </lineage>
</organism>
<sequence length="58" mass="6726">MGIAFPPKYAKLDLSKINSIGPIVKVHHIDNYHNIKTLELQRLFNVSLIKIKFYGFKI</sequence>
<name>A0ABP9ZI91_9LACO</name>
<evidence type="ECO:0000313" key="1">
    <source>
        <dbReference type="EMBL" id="GAA6114493.1"/>
    </source>
</evidence>
<proteinExistence type="predicted"/>
<accession>A0ABP9ZI91</accession>